<dbReference type="AlphaFoldDB" id="A0A9W8X9A5"/>
<evidence type="ECO:0000313" key="1">
    <source>
        <dbReference type="EMBL" id="KAJ4344749.1"/>
    </source>
</evidence>
<name>A0A9W8X9A5_9PLEO</name>
<comment type="caution">
    <text evidence="1">The sequence shown here is derived from an EMBL/GenBank/DDBJ whole genome shotgun (WGS) entry which is preliminary data.</text>
</comment>
<reference evidence="1" key="1">
    <citation type="submission" date="2022-10" db="EMBL/GenBank/DDBJ databases">
        <title>Tapping the CABI collections for fungal endophytes: first genome assemblies for Collariella, Neodidymelliopsis, Ascochyta clinopodiicola, Didymella pomorum, Didymosphaeria variabile, Neocosmospora piperis and Neocucurbitaria cava.</title>
        <authorList>
            <person name="Hill R."/>
        </authorList>
    </citation>
    <scope>NUCLEOTIDE SEQUENCE</scope>
    <source>
        <strain evidence="1">IMI 356815</strain>
    </source>
</reference>
<dbReference type="GeneID" id="80916023"/>
<evidence type="ECO:0000313" key="2">
    <source>
        <dbReference type="Proteomes" id="UP001140513"/>
    </source>
</evidence>
<sequence length="258" mass="29698">MAPGLFCVWSEPDPDTFVEVNTEDKTFSDAISKLPGVTLGTQVKLMKRQVNEYPFSHEIPFLTMYDLEDVDYRNDEAFKEAAKAAESRGEKACKPRIYEEFYRREVEVHPRLGDNISIVTCEAPPPAQKEGFWKWQKEVFTPSFLEGPTFLRARILKEVGGEARTERVMPSAPYLWIFEWEDDELPWIELTGAAQSAEWVKYIEGGVIFQGMCYYAKRYTERFEMTLSPGNTDYENDGNSSIDSRSIISFDGDETIEK</sequence>
<protein>
    <submittedName>
        <fullName evidence="1">Uncharacterized protein</fullName>
    </submittedName>
</protein>
<dbReference type="EMBL" id="JAPEUX010000010">
    <property type="protein sequence ID" value="KAJ4344749.1"/>
    <property type="molecule type" value="Genomic_DNA"/>
</dbReference>
<gene>
    <name evidence="1" type="ORF">N0V89_012493</name>
</gene>
<accession>A0A9W8X9A5</accession>
<organism evidence="1 2">
    <name type="scientific">Didymosphaeria variabile</name>
    <dbReference type="NCBI Taxonomy" id="1932322"/>
    <lineage>
        <taxon>Eukaryota</taxon>
        <taxon>Fungi</taxon>
        <taxon>Dikarya</taxon>
        <taxon>Ascomycota</taxon>
        <taxon>Pezizomycotina</taxon>
        <taxon>Dothideomycetes</taxon>
        <taxon>Pleosporomycetidae</taxon>
        <taxon>Pleosporales</taxon>
        <taxon>Massarineae</taxon>
        <taxon>Didymosphaeriaceae</taxon>
        <taxon>Didymosphaeria</taxon>
    </lineage>
</organism>
<keyword evidence="2" id="KW-1185">Reference proteome</keyword>
<dbReference type="OrthoDB" id="2851338at2759"/>
<dbReference type="Proteomes" id="UP001140513">
    <property type="component" value="Unassembled WGS sequence"/>
</dbReference>
<proteinExistence type="predicted"/>
<dbReference type="RefSeq" id="XP_056065201.1">
    <property type="nucleotide sequence ID" value="XM_056221214.1"/>
</dbReference>